<accession>A0A0F9JCW9</accession>
<proteinExistence type="predicted"/>
<sequence length="143" mass="15874">MIGKRWNRLSNASIILATVGILSIAIGAVMLYKTTTPFSSGFVFLIAAIFLFLFISAVGDVESKGKSLTEKDLVENKIYQLVGPPVISQEHEEVKIFHTFLRDRDGCTGAFRLSKHVPSIFKVVLGKDGERQYEPYPEPEPEG</sequence>
<dbReference type="EMBL" id="LAZR01018316">
    <property type="protein sequence ID" value="KKL96862.1"/>
    <property type="molecule type" value="Genomic_DNA"/>
</dbReference>
<gene>
    <name evidence="2" type="ORF">LCGC14_1840210</name>
</gene>
<protein>
    <submittedName>
        <fullName evidence="2">Uncharacterized protein</fullName>
    </submittedName>
</protein>
<keyword evidence="1" id="KW-0812">Transmembrane</keyword>
<feature type="transmembrane region" description="Helical" evidence="1">
    <location>
        <begin position="38"/>
        <end position="58"/>
    </location>
</feature>
<name>A0A0F9JCW9_9ZZZZ</name>
<keyword evidence="1" id="KW-0472">Membrane</keyword>
<evidence type="ECO:0000256" key="1">
    <source>
        <dbReference type="SAM" id="Phobius"/>
    </source>
</evidence>
<dbReference type="AlphaFoldDB" id="A0A0F9JCW9"/>
<comment type="caution">
    <text evidence="2">The sequence shown here is derived from an EMBL/GenBank/DDBJ whole genome shotgun (WGS) entry which is preliminary data.</text>
</comment>
<organism evidence="2">
    <name type="scientific">marine sediment metagenome</name>
    <dbReference type="NCBI Taxonomy" id="412755"/>
    <lineage>
        <taxon>unclassified sequences</taxon>
        <taxon>metagenomes</taxon>
        <taxon>ecological metagenomes</taxon>
    </lineage>
</organism>
<evidence type="ECO:0000313" key="2">
    <source>
        <dbReference type="EMBL" id="KKL96862.1"/>
    </source>
</evidence>
<reference evidence="2" key="1">
    <citation type="journal article" date="2015" name="Nature">
        <title>Complex archaea that bridge the gap between prokaryotes and eukaryotes.</title>
        <authorList>
            <person name="Spang A."/>
            <person name="Saw J.H."/>
            <person name="Jorgensen S.L."/>
            <person name="Zaremba-Niedzwiedzka K."/>
            <person name="Martijn J."/>
            <person name="Lind A.E."/>
            <person name="van Eijk R."/>
            <person name="Schleper C."/>
            <person name="Guy L."/>
            <person name="Ettema T.J."/>
        </authorList>
    </citation>
    <scope>NUCLEOTIDE SEQUENCE</scope>
</reference>
<feature type="transmembrane region" description="Helical" evidence="1">
    <location>
        <begin position="12"/>
        <end position="32"/>
    </location>
</feature>
<keyword evidence="1" id="KW-1133">Transmembrane helix</keyword>